<accession>A0ABX8Z132</accession>
<keyword evidence="1" id="KW-1133">Transmembrane helix</keyword>
<sequence>MPKKKHSITLLEVLIGLVLAGIILSFLFSLLRQALEKKQEITQLKQTIFSREMMRLRINQIINSLTKNEFGICTDSYENHPALSFCYNNKDKDINLCGTIHSMLYVNEYKQLVLNTFSKQDSKRDEVLLENVHVFTFELFDQTKATWESEWLKTKAQLPEMVRLHLKIDQDVYDLVLFVTEPKNPIIYGVKS</sequence>
<reference evidence="2 3" key="2">
    <citation type="submission" date="2021-05" db="EMBL/GenBank/DDBJ databases">
        <title>Ecology and evolution of chlamydial symbionts of arthropods.</title>
        <authorList>
            <person name="Halter T."/>
            <person name="Sixt B.S."/>
            <person name="Toenshoff E.R."/>
            <person name="Koestlbacher S."/>
            <person name="Schulz F."/>
            <person name="Kostanjsek R."/>
            <person name="Collingro A."/>
            <person name="Hendrickx F."/>
            <person name="Horn M."/>
        </authorList>
    </citation>
    <scope>NUCLEOTIDE SEQUENCE [LARGE SCALE GENOMIC DNA]</scope>
    <source>
        <strain evidence="2 3">15C</strain>
    </source>
</reference>
<dbReference type="EMBL" id="CP075585">
    <property type="protein sequence ID" value="QZA59386.1"/>
    <property type="molecule type" value="Genomic_DNA"/>
</dbReference>
<proteinExistence type="predicted"/>
<dbReference type="InterPro" id="IPR012902">
    <property type="entry name" value="N_methyl_site"/>
</dbReference>
<evidence type="ECO:0008006" key="4">
    <source>
        <dbReference type="Google" id="ProtNLM"/>
    </source>
</evidence>
<keyword evidence="3" id="KW-1185">Reference proteome</keyword>
<keyword evidence="1" id="KW-0812">Transmembrane</keyword>
<organism evidence="2 3">
    <name type="scientific">Candidatus Rhabdochlamydia porcellionis</name>
    <dbReference type="NCBI Taxonomy" id="225148"/>
    <lineage>
        <taxon>Bacteria</taxon>
        <taxon>Pseudomonadati</taxon>
        <taxon>Chlamydiota</taxon>
        <taxon>Chlamydiia</taxon>
        <taxon>Parachlamydiales</taxon>
        <taxon>Candidatus Rhabdochlamydiaceae</taxon>
        <taxon>Candidatus Rhabdochlamydia</taxon>
    </lineage>
</organism>
<dbReference type="Proteomes" id="UP000822862">
    <property type="component" value="Chromosome"/>
</dbReference>
<evidence type="ECO:0000313" key="2">
    <source>
        <dbReference type="EMBL" id="QZA59386.1"/>
    </source>
</evidence>
<dbReference type="Pfam" id="PF07963">
    <property type="entry name" value="N_methyl"/>
    <property type="match status" value="1"/>
</dbReference>
<feature type="transmembrane region" description="Helical" evidence="1">
    <location>
        <begin position="6"/>
        <end position="31"/>
    </location>
</feature>
<keyword evidence="1" id="KW-0472">Membrane</keyword>
<evidence type="ECO:0000313" key="3">
    <source>
        <dbReference type="Proteomes" id="UP000822862"/>
    </source>
</evidence>
<name>A0ABX8Z132_9BACT</name>
<evidence type="ECO:0000256" key="1">
    <source>
        <dbReference type="SAM" id="Phobius"/>
    </source>
</evidence>
<gene>
    <name evidence="2" type="ORF">RHAB15C_0001272</name>
</gene>
<reference evidence="2 3" key="1">
    <citation type="submission" date="2020-01" db="EMBL/GenBank/DDBJ databases">
        <authorList>
            <person name="Sixt B."/>
            <person name="Schulz F."/>
            <person name="Kostanjsek R."/>
            <person name="Koestlbacher S."/>
            <person name="Collingro A."/>
            <person name="Toenshoff E."/>
            <person name="Horn M."/>
        </authorList>
    </citation>
    <scope>NUCLEOTIDE SEQUENCE [LARGE SCALE GENOMIC DNA]</scope>
    <source>
        <strain evidence="2 3">15C</strain>
    </source>
</reference>
<protein>
    <recommendedName>
        <fullName evidence="4">Type II secretion system protein J</fullName>
    </recommendedName>
</protein>
<dbReference type="RefSeq" id="WP_194845113.1">
    <property type="nucleotide sequence ID" value="NZ_CP075585.1"/>
</dbReference>